<proteinExistence type="predicted"/>
<feature type="domain" description="HTH araC/xylS-type" evidence="4">
    <location>
        <begin position="192"/>
        <end position="290"/>
    </location>
</feature>
<keyword evidence="3" id="KW-0804">Transcription</keyword>
<keyword evidence="1" id="KW-0805">Transcription regulation</keyword>
<dbReference type="Gene3D" id="1.10.10.60">
    <property type="entry name" value="Homeodomain-like"/>
    <property type="match status" value="2"/>
</dbReference>
<keyword evidence="2" id="KW-0238">DNA-binding</keyword>
<gene>
    <name evidence="5" type="ORF">ACFO3S_05305</name>
</gene>
<reference evidence="6" key="1">
    <citation type="journal article" date="2019" name="Int. J. Syst. Evol. Microbiol.">
        <title>The Global Catalogue of Microorganisms (GCM) 10K type strain sequencing project: providing services to taxonomists for standard genome sequencing and annotation.</title>
        <authorList>
            <consortium name="The Broad Institute Genomics Platform"/>
            <consortium name="The Broad Institute Genome Sequencing Center for Infectious Disease"/>
            <person name="Wu L."/>
            <person name="Ma J."/>
        </authorList>
    </citation>
    <scope>NUCLEOTIDE SEQUENCE [LARGE SCALE GENOMIC DNA]</scope>
    <source>
        <strain evidence="6">CCUG 49571</strain>
    </source>
</reference>
<dbReference type="Pfam" id="PF12833">
    <property type="entry name" value="HTH_18"/>
    <property type="match status" value="1"/>
</dbReference>
<dbReference type="InterPro" id="IPR018060">
    <property type="entry name" value="HTH_AraC"/>
</dbReference>
<evidence type="ECO:0000259" key="4">
    <source>
        <dbReference type="PROSITE" id="PS01124"/>
    </source>
</evidence>
<dbReference type="SUPFAM" id="SSF46689">
    <property type="entry name" value="Homeodomain-like"/>
    <property type="match status" value="2"/>
</dbReference>
<protein>
    <submittedName>
        <fullName evidence="5">AraC family transcriptional regulator</fullName>
    </submittedName>
</protein>
<dbReference type="CDD" id="cd06986">
    <property type="entry name" value="cupin_MmsR-like_N"/>
    <property type="match status" value="1"/>
</dbReference>
<evidence type="ECO:0000256" key="3">
    <source>
        <dbReference type="ARBA" id="ARBA00023163"/>
    </source>
</evidence>
<dbReference type="RefSeq" id="WP_378093047.1">
    <property type="nucleotide sequence ID" value="NZ_JBHSEP010000002.1"/>
</dbReference>
<dbReference type="PROSITE" id="PS00041">
    <property type="entry name" value="HTH_ARAC_FAMILY_1"/>
    <property type="match status" value="1"/>
</dbReference>
<dbReference type="Proteomes" id="UP001596028">
    <property type="component" value="Unassembled WGS sequence"/>
</dbReference>
<dbReference type="SMART" id="SM00342">
    <property type="entry name" value="HTH_ARAC"/>
    <property type="match status" value="1"/>
</dbReference>
<sequence length="302" mass="34871">MDFSAFKPLFAKHATLANLNRVEYINNPNLQADLDLYFCGYEKVDPDFACGPMVRDSYLIHYIEHGSGWYWFNKQKYKAQSSDIFVIFPGDVISYETVREDAWTFYWFAFNGKRAAECINRIGVSRDQPVRRVGQEHRIVELNSALLNAFENGGHSMELAGILYLLISELEKSNPHVNSESKAINNASANIQKALLYIDHNYMHAINVKHIADYVGLERAYFSKLFKKEVGESPYDYLIQYRLRKSIQLMHNTELSIVEIGRLVGIEDGHHFSRLFKQIIGISPNQYRKIMKRTPSSIDSPK</sequence>
<dbReference type="PROSITE" id="PS01124">
    <property type="entry name" value="HTH_ARAC_FAMILY_2"/>
    <property type="match status" value="1"/>
</dbReference>
<dbReference type="Pfam" id="PF02311">
    <property type="entry name" value="AraC_binding"/>
    <property type="match status" value="1"/>
</dbReference>
<dbReference type="InterPro" id="IPR003313">
    <property type="entry name" value="AraC-bd"/>
</dbReference>
<dbReference type="Gene3D" id="2.60.120.280">
    <property type="entry name" value="Regulatory protein AraC"/>
    <property type="match status" value="1"/>
</dbReference>
<dbReference type="InterPro" id="IPR037923">
    <property type="entry name" value="HTH-like"/>
</dbReference>
<accession>A0ABV9F6Y2</accession>
<dbReference type="PANTHER" id="PTHR43280">
    <property type="entry name" value="ARAC-FAMILY TRANSCRIPTIONAL REGULATOR"/>
    <property type="match status" value="1"/>
</dbReference>
<organism evidence="5 6">
    <name type="scientific">Cohnella hongkongensis</name>
    <dbReference type="NCBI Taxonomy" id="178337"/>
    <lineage>
        <taxon>Bacteria</taxon>
        <taxon>Bacillati</taxon>
        <taxon>Bacillota</taxon>
        <taxon>Bacilli</taxon>
        <taxon>Bacillales</taxon>
        <taxon>Paenibacillaceae</taxon>
        <taxon>Cohnella</taxon>
    </lineage>
</organism>
<dbReference type="SUPFAM" id="SSF51215">
    <property type="entry name" value="Regulatory protein AraC"/>
    <property type="match status" value="1"/>
</dbReference>
<dbReference type="PANTHER" id="PTHR43280:SF30">
    <property type="entry name" value="MMSAB OPERON REGULATORY PROTEIN"/>
    <property type="match status" value="1"/>
</dbReference>
<evidence type="ECO:0000256" key="1">
    <source>
        <dbReference type="ARBA" id="ARBA00023015"/>
    </source>
</evidence>
<dbReference type="EMBL" id="JBHSEP010000002">
    <property type="protein sequence ID" value="MFC4597647.1"/>
    <property type="molecule type" value="Genomic_DNA"/>
</dbReference>
<comment type="caution">
    <text evidence="5">The sequence shown here is derived from an EMBL/GenBank/DDBJ whole genome shotgun (WGS) entry which is preliminary data.</text>
</comment>
<name>A0ABV9F6Y2_9BACL</name>
<dbReference type="InterPro" id="IPR009057">
    <property type="entry name" value="Homeodomain-like_sf"/>
</dbReference>
<dbReference type="InterPro" id="IPR018062">
    <property type="entry name" value="HTH_AraC-typ_CS"/>
</dbReference>
<evidence type="ECO:0000256" key="2">
    <source>
        <dbReference type="ARBA" id="ARBA00023125"/>
    </source>
</evidence>
<evidence type="ECO:0000313" key="6">
    <source>
        <dbReference type="Proteomes" id="UP001596028"/>
    </source>
</evidence>
<evidence type="ECO:0000313" key="5">
    <source>
        <dbReference type="EMBL" id="MFC4597647.1"/>
    </source>
</evidence>
<keyword evidence="6" id="KW-1185">Reference proteome</keyword>